<organism evidence="2 3">
    <name type="scientific">Psychrobacillus lasiicapitis</name>
    <dbReference type="NCBI Taxonomy" id="1636719"/>
    <lineage>
        <taxon>Bacteria</taxon>
        <taxon>Bacillati</taxon>
        <taxon>Bacillota</taxon>
        <taxon>Bacilli</taxon>
        <taxon>Bacillales</taxon>
        <taxon>Bacillaceae</taxon>
        <taxon>Psychrobacillus</taxon>
    </lineage>
</organism>
<dbReference type="SUPFAM" id="SSF54211">
    <property type="entry name" value="Ribosomal protein S5 domain 2-like"/>
    <property type="match status" value="1"/>
</dbReference>
<evidence type="ECO:0000313" key="2">
    <source>
        <dbReference type="EMBL" id="TQR07820.1"/>
    </source>
</evidence>
<dbReference type="GO" id="GO:0005524">
    <property type="term" value="F:ATP binding"/>
    <property type="evidence" value="ECO:0007669"/>
    <property type="project" value="InterPro"/>
</dbReference>
<dbReference type="EMBL" id="VDGH01000020">
    <property type="protein sequence ID" value="TQR07820.1"/>
    <property type="molecule type" value="Genomic_DNA"/>
</dbReference>
<dbReference type="InterPro" id="IPR020568">
    <property type="entry name" value="Ribosomal_Su5_D2-typ_SF"/>
</dbReference>
<dbReference type="GO" id="GO:0004176">
    <property type="term" value="F:ATP-dependent peptidase activity"/>
    <property type="evidence" value="ECO:0007669"/>
    <property type="project" value="InterPro"/>
</dbReference>
<dbReference type="Gene3D" id="3.30.230.10">
    <property type="match status" value="1"/>
</dbReference>
<dbReference type="PANTHER" id="PTHR10046">
    <property type="entry name" value="ATP DEPENDENT LON PROTEASE FAMILY MEMBER"/>
    <property type="match status" value="1"/>
</dbReference>
<dbReference type="GO" id="GO:0004252">
    <property type="term" value="F:serine-type endopeptidase activity"/>
    <property type="evidence" value="ECO:0007669"/>
    <property type="project" value="InterPro"/>
</dbReference>
<sequence length="257" mass="29380">MLISILILSISIMVLRKKRTVRSKMTIPLSILLLLFCYELPLIGFAAQSHIADIYFEPRETVERSGIFIISIEIETVNNMESKKAVQEQLTKEHKDVLTIIEITNTMSYKNKNRTLLSWLWPNEKSPKEKMREDLKEYFGKEEQRLTDYFNYDQAIGNSAGLAILLTELMINGTFQNHLPIAVTGAINGKGEVKAVGGIKEKIQIAEKSGFQFMIIPSENSKEAENIQQELNTNIRIFTVNHVDEAVEQINYLNENI</sequence>
<dbReference type="AlphaFoldDB" id="A0A544SRJ0"/>
<evidence type="ECO:0000313" key="3">
    <source>
        <dbReference type="Proteomes" id="UP000317316"/>
    </source>
</evidence>
<name>A0A544SRJ0_9BACI</name>
<dbReference type="GO" id="GO:0030163">
    <property type="term" value="P:protein catabolic process"/>
    <property type="evidence" value="ECO:0007669"/>
    <property type="project" value="InterPro"/>
</dbReference>
<dbReference type="Pfam" id="PF05362">
    <property type="entry name" value="Lon_C"/>
    <property type="match status" value="1"/>
</dbReference>
<dbReference type="PRINTS" id="PR00830">
    <property type="entry name" value="ENDOLAPTASE"/>
</dbReference>
<reference evidence="2 3" key="1">
    <citation type="submission" date="2019-05" db="EMBL/GenBank/DDBJ databases">
        <title>Psychrobacillus vulpis sp. nov., a new species isolated from feces of a red fox that inhabits in The Tablas de Daimiel Natural Park, Albacete, Spain.</title>
        <authorList>
            <person name="Rodriguez M."/>
            <person name="Reina J.C."/>
            <person name="Bejar V."/>
            <person name="Llamas I."/>
        </authorList>
    </citation>
    <scope>NUCLEOTIDE SEQUENCE [LARGE SCALE GENOMIC DNA]</scope>
    <source>
        <strain evidence="2 3">NEAU-3TGS17</strain>
    </source>
</reference>
<accession>A0A544SRJ0</accession>
<dbReference type="InterPro" id="IPR027065">
    <property type="entry name" value="Lon_Prtase"/>
</dbReference>
<dbReference type="OrthoDB" id="2740268at2"/>
<protein>
    <recommendedName>
        <fullName evidence="1">Lon proteolytic domain-containing protein</fullName>
    </recommendedName>
</protein>
<evidence type="ECO:0000259" key="1">
    <source>
        <dbReference type="Pfam" id="PF05362"/>
    </source>
</evidence>
<dbReference type="Proteomes" id="UP000317316">
    <property type="component" value="Unassembled WGS sequence"/>
</dbReference>
<comment type="caution">
    <text evidence="2">The sequence shown here is derived from an EMBL/GenBank/DDBJ whole genome shotgun (WGS) entry which is preliminary data.</text>
</comment>
<dbReference type="GO" id="GO:0006508">
    <property type="term" value="P:proteolysis"/>
    <property type="evidence" value="ECO:0007669"/>
    <property type="project" value="InterPro"/>
</dbReference>
<dbReference type="InterPro" id="IPR008269">
    <property type="entry name" value="Lon_proteolytic"/>
</dbReference>
<keyword evidence="3" id="KW-1185">Reference proteome</keyword>
<feature type="domain" description="Lon proteolytic" evidence="1">
    <location>
        <begin position="157"/>
        <end position="249"/>
    </location>
</feature>
<proteinExistence type="predicted"/>
<dbReference type="InterPro" id="IPR014721">
    <property type="entry name" value="Ribsml_uS5_D2-typ_fold_subgr"/>
</dbReference>
<gene>
    <name evidence="2" type="ORF">FG382_22165</name>
</gene>